<dbReference type="InterPro" id="IPR011333">
    <property type="entry name" value="SKP1/BTB/POZ_sf"/>
</dbReference>
<reference evidence="2" key="3">
    <citation type="submission" date="2016-07" db="EMBL/GenBank/DDBJ databases">
        <title>Evolution of pathogenesis and genome organization in the Tremellales.</title>
        <authorList>
            <person name="Cuomo C."/>
            <person name="Litvintseva A."/>
            <person name="Heitman J."/>
            <person name="Chen Y."/>
            <person name="Sun S."/>
            <person name="Springer D."/>
            <person name="Dromer F."/>
            <person name="Young S."/>
            <person name="Zeng Q."/>
            <person name="Chapman S."/>
            <person name="Gujja S."/>
            <person name="Saif S."/>
            <person name="Birren B."/>
        </authorList>
    </citation>
    <scope>NUCLEOTIDE SEQUENCE</scope>
    <source>
        <strain evidence="2">CBS 10737</strain>
    </source>
</reference>
<dbReference type="InterPro" id="IPR000210">
    <property type="entry name" value="BTB/POZ_dom"/>
</dbReference>
<sequence>MSSNPRIAPPYGENTDFVLISSDGMKFEVHSHMLKAASSVLRDMLETCQKSDAEKEAKLELSDKQIESSSIIALFLKIIYGKDLKKPSLLDFHKLQQYDHLNQLIMKYDASYALQHIKTCFRLWFMQEGVHADHYFLYACTLDDLELAKMVISSGPFTAIWLGEPANKVRVTHPTNNLSERNIMDIGGWDISRFNRVPDDYKFAFFRAEREASRKGGGRRQGGGGGKIDYEDMGRRFHSTMLLLRNLSPQ</sequence>
<dbReference type="Gene3D" id="3.30.710.10">
    <property type="entry name" value="Potassium Channel Kv1.1, Chain A"/>
    <property type="match status" value="1"/>
</dbReference>
<reference evidence="3" key="2">
    <citation type="submission" date="2013-07" db="EMBL/GenBank/DDBJ databases">
        <authorList>
            <consortium name="The Broad Institute Genome Sequencing Platform"/>
            <person name="Cuomo C."/>
            <person name="Litvintseva A."/>
            <person name="Chen Y."/>
            <person name="Heitman J."/>
            <person name="Sun S."/>
            <person name="Springer D."/>
            <person name="Dromer F."/>
            <person name="Young S.K."/>
            <person name="Zeng Q."/>
            <person name="Gargeya S."/>
            <person name="Fitzgerald M."/>
            <person name="Abouelleil A."/>
            <person name="Alvarado L."/>
            <person name="Berlin A.M."/>
            <person name="Chapman S.B."/>
            <person name="Dewar J."/>
            <person name="Goldberg J."/>
            <person name="Griggs A."/>
            <person name="Gujja S."/>
            <person name="Hansen M."/>
            <person name="Howarth C."/>
            <person name="Imamovic A."/>
            <person name="Larimer J."/>
            <person name="McCowan C."/>
            <person name="Murphy C."/>
            <person name="Pearson M."/>
            <person name="Priest M."/>
            <person name="Roberts A."/>
            <person name="Saif S."/>
            <person name="Shea T."/>
            <person name="Sykes S."/>
            <person name="Wortman J."/>
            <person name="Nusbaum C."/>
            <person name="Birren B."/>
        </authorList>
    </citation>
    <scope>NUCLEOTIDE SEQUENCE</scope>
    <source>
        <strain evidence="3">CBS 10737</strain>
    </source>
</reference>
<dbReference type="SUPFAM" id="SSF54695">
    <property type="entry name" value="POZ domain"/>
    <property type="match status" value="1"/>
</dbReference>
<organism evidence="2">
    <name type="scientific">Kwoniella pini CBS 10737</name>
    <dbReference type="NCBI Taxonomy" id="1296096"/>
    <lineage>
        <taxon>Eukaryota</taxon>
        <taxon>Fungi</taxon>
        <taxon>Dikarya</taxon>
        <taxon>Basidiomycota</taxon>
        <taxon>Agaricomycotina</taxon>
        <taxon>Tremellomycetes</taxon>
        <taxon>Tremellales</taxon>
        <taxon>Cryptococcaceae</taxon>
        <taxon>Kwoniella</taxon>
    </lineage>
</organism>
<dbReference type="KEGG" id="kpin:30175898"/>
<accession>A0A1B9HTS8</accession>
<evidence type="ECO:0000259" key="1">
    <source>
        <dbReference type="PROSITE" id="PS50097"/>
    </source>
</evidence>
<dbReference type="Pfam" id="PF00651">
    <property type="entry name" value="BTB"/>
    <property type="match status" value="1"/>
</dbReference>
<feature type="domain" description="BTB" evidence="1">
    <location>
        <begin position="15"/>
        <end position="88"/>
    </location>
</feature>
<dbReference type="AlphaFoldDB" id="A0A1B9HTS8"/>
<protein>
    <recommendedName>
        <fullName evidence="1">BTB domain-containing protein</fullName>
    </recommendedName>
</protein>
<dbReference type="OrthoDB" id="2564453at2759"/>
<dbReference type="EMBL" id="KI894016">
    <property type="protein sequence ID" value="OCF46674.1"/>
    <property type="molecule type" value="Genomic_DNA"/>
</dbReference>
<reference evidence="3" key="4">
    <citation type="submission" date="2024-02" db="EMBL/GenBank/DDBJ databases">
        <title>Comparative genomics of Cryptococcus and Kwoniella reveals pathogenesis evolution and contrasting modes of karyotype evolution via chromosome fusion or intercentromeric recombination.</title>
        <authorList>
            <person name="Coelho M.A."/>
            <person name="David-Palma M."/>
            <person name="Shea T."/>
            <person name="Bowers K."/>
            <person name="McGinley-Smith S."/>
            <person name="Mohammad A.W."/>
            <person name="Gnirke A."/>
            <person name="Yurkov A.M."/>
            <person name="Nowrousian M."/>
            <person name="Sun S."/>
            <person name="Cuomo C.A."/>
            <person name="Heitman J."/>
        </authorList>
    </citation>
    <scope>NUCLEOTIDE SEQUENCE</scope>
    <source>
        <strain evidence="3">CBS 10737</strain>
    </source>
</reference>
<dbReference type="EMBL" id="CP144527">
    <property type="protein sequence ID" value="WWC72618.1"/>
    <property type="molecule type" value="Genomic_DNA"/>
</dbReference>
<dbReference type="RefSeq" id="XP_019007893.1">
    <property type="nucleotide sequence ID" value="XM_019159221.1"/>
</dbReference>
<dbReference type="STRING" id="1296096.A0A1B9HTS8"/>
<dbReference type="GeneID" id="30175898"/>
<name>A0A1B9HTS8_9TREE</name>
<gene>
    <name evidence="2" type="ORF">I206_07529</name>
    <name evidence="3" type="ORF">I206_106580</name>
</gene>
<evidence type="ECO:0000313" key="4">
    <source>
        <dbReference type="Proteomes" id="UP000094020"/>
    </source>
</evidence>
<dbReference type="CDD" id="cd18186">
    <property type="entry name" value="BTB_POZ_ZBTB_KLHL-like"/>
    <property type="match status" value="1"/>
</dbReference>
<dbReference type="Proteomes" id="UP000094020">
    <property type="component" value="Chromosome 9"/>
</dbReference>
<reference evidence="2" key="1">
    <citation type="submission" date="2013-07" db="EMBL/GenBank/DDBJ databases">
        <title>The Genome Sequence of Cryptococcus pinus CBS10737.</title>
        <authorList>
            <consortium name="The Broad Institute Genome Sequencing Platform"/>
            <person name="Cuomo C."/>
            <person name="Litvintseva A."/>
            <person name="Chen Y."/>
            <person name="Heitman J."/>
            <person name="Sun S."/>
            <person name="Springer D."/>
            <person name="Dromer F."/>
            <person name="Young S.K."/>
            <person name="Zeng Q."/>
            <person name="Gargeya S."/>
            <person name="Fitzgerald M."/>
            <person name="Abouelleil A."/>
            <person name="Alvarado L."/>
            <person name="Berlin A.M."/>
            <person name="Chapman S.B."/>
            <person name="Dewar J."/>
            <person name="Goldberg J."/>
            <person name="Griggs A."/>
            <person name="Gujja S."/>
            <person name="Hansen M."/>
            <person name="Howarth C."/>
            <person name="Imamovic A."/>
            <person name="Larimer J."/>
            <person name="McCowan C."/>
            <person name="Murphy C."/>
            <person name="Pearson M."/>
            <person name="Priest M."/>
            <person name="Roberts A."/>
            <person name="Saif S."/>
            <person name="Shea T."/>
            <person name="Sykes S."/>
            <person name="Wortman J."/>
            <person name="Nusbaum C."/>
            <person name="Birren B."/>
        </authorList>
    </citation>
    <scope>NUCLEOTIDE SEQUENCE [LARGE SCALE GENOMIC DNA]</scope>
    <source>
        <strain evidence="2">CBS 10737</strain>
    </source>
</reference>
<proteinExistence type="predicted"/>
<dbReference type="PROSITE" id="PS50097">
    <property type="entry name" value="BTB"/>
    <property type="match status" value="1"/>
</dbReference>
<keyword evidence="4" id="KW-1185">Reference proteome</keyword>
<evidence type="ECO:0000313" key="2">
    <source>
        <dbReference type="EMBL" id="OCF46674.1"/>
    </source>
</evidence>
<evidence type="ECO:0000313" key="3">
    <source>
        <dbReference type="EMBL" id="WWC72618.1"/>
    </source>
</evidence>